<dbReference type="Pfam" id="PF19809">
    <property type="entry name" value="DUF6292"/>
    <property type="match status" value="1"/>
</dbReference>
<gene>
    <name evidence="2" type="ORF">R3Q16_16330</name>
</gene>
<dbReference type="InterPro" id="IPR046259">
    <property type="entry name" value="DUF6292"/>
</dbReference>
<dbReference type="Proteomes" id="UP001185927">
    <property type="component" value="Unassembled WGS sequence"/>
</dbReference>
<dbReference type="RefSeq" id="WP_045063918.1">
    <property type="nucleotide sequence ID" value="NZ_CEDU01000012.1"/>
</dbReference>
<sequence>MTEQVLVDASVGLGFQRYIQSVAEGVGAGIEQWCCRGEHPMEAYIALDREVPRFPGREVALLWEETCGWALAVETRSGEDLIVLGYFGDDAVPTADVVAAFGASVGTPDARMRRRASWTNDRPLADSDRTARLLRQYGHDAN</sequence>
<comment type="caution">
    <text evidence="2">The sequence shown here is derived from an EMBL/GenBank/DDBJ whole genome shotgun (WGS) entry which is preliminary data.</text>
</comment>
<protein>
    <submittedName>
        <fullName evidence="2">DUF6292 family protein</fullName>
    </submittedName>
</protein>
<feature type="domain" description="DUF6292" evidence="1">
    <location>
        <begin position="18"/>
        <end position="101"/>
    </location>
</feature>
<dbReference type="EMBL" id="JAWLKB010000006">
    <property type="protein sequence ID" value="MDV6268177.1"/>
    <property type="molecule type" value="Genomic_DNA"/>
</dbReference>
<evidence type="ECO:0000313" key="2">
    <source>
        <dbReference type="EMBL" id="MDV6268177.1"/>
    </source>
</evidence>
<evidence type="ECO:0000259" key="1">
    <source>
        <dbReference type="Pfam" id="PF19809"/>
    </source>
</evidence>
<reference evidence="2 3" key="1">
    <citation type="submission" date="2023-10" db="EMBL/GenBank/DDBJ databases">
        <title>Development of a sustainable strategy for remediation of hydrocarbon-contaminated territories based on the waste exchange concept.</title>
        <authorList>
            <person name="Krivoruchko A."/>
        </authorList>
    </citation>
    <scope>NUCLEOTIDE SEQUENCE [LARGE SCALE GENOMIC DNA]</scope>
    <source>
        <strain evidence="2 3">IEGM 1203</strain>
    </source>
</reference>
<name>A0ABU4BVC0_RHOGO</name>
<proteinExistence type="predicted"/>
<organism evidence="2 3">
    <name type="scientific">Rhodococcus globerulus</name>
    <dbReference type="NCBI Taxonomy" id="33008"/>
    <lineage>
        <taxon>Bacteria</taxon>
        <taxon>Bacillati</taxon>
        <taxon>Actinomycetota</taxon>
        <taxon>Actinomycetes</taxon>
        <taxon>Mycobacteriales</taxon>
        <taxon>Nocardiaceae</taxon>
        <taxon>Rhodococcus</taxon>
    </lineage>
</organism>
<keyword evidence="3" id="KW-1185">Reference proteome</keyword>
<accession>A0ABU4BVC0</accession>
<evidence type="ECO:0000313" key="3">
    <source>
        <dbReference type="Proteomes" id="UP001185927"/>
    </source>
</evidence>